<sequence length="230" mass="27066">MYVQKQIYKIIRMADLRFYQIYLFTMNSLLKAEQPYLDQQRKSTISPEIRNNIQSTLHRRINHSQVDLITPITVKQNHKKQAITQGLQQLLKSSPYSKLVQQKSQQQLQILDSFSQQYLNGYAPTPNQLSSQILFKPDIRTPSLNSTTSSSIKPRIRNNTKELIQKKSFDSINATSNREKERQTISQLQNIIQRSSIILKSYKDELQRHINEKQDLIKQIQLLEQIRIKQ</sequence>
<name>A0A8S1SHU1_PAROT</name>
<dbReference type="Proteomes" id="UP000683925">
    <property type="component" value="Unassembled WGS sequence"/>
</dbReference>
<evidence type="ECO:0000313" key="2">
    <source>
        <dbReference type="EMBL" id="CAD8138809.1"/>
    </source>
</evidence>
<proteinExistence type="predicted"/>
<gene>
    <name evidence="2" type="ORF">POCTA_138.1.T0100079</name>
</gene>
<accession>A0A8S1SHU1</accession>
<evidence type="ECO:0000256" key="1">
    <source>
        <dbReference type="SAM" id="Coils"/>
    </source>
</evidence>
<comment type="caution">
    <text evidence="2">The sequence shown here is derived from an EMBL/GenBank/DDBJ whole genome shotgun (WGS) entry which is preliminary data.</text>
</comment>
<dbReference type="OMA" id="YLNGYAP"/>
<keyword evidence="1" id="KW-0175">Coiled coil</keyword>
<reference evidence="2" key="1">
    <citation type="submission" date="2021-01" db="EMBL/GenBank/DDBJ databases">
        <authorList>
            <consortium name="Genoscope - CEA"/>
            <person name="William W."/>
        </authorList>
    </citation>
    <scope>NUCLEOTIDE SEQUENCE</scope>
</reference>
<evidence type="ECO:0000313" key="3">
    <source>
        <dbReference type="Proteomes" id="UP000683925"/>
    </source>
</evidence>
<organism evidence="2 3">
    <name type="scientific">Paramecium octaurelia</name>
    <dbReference type="NCBI Taxonomy" id="43137"/>
    <lineage>
        <taxon>Eukaryota</taxon>
        <taxon>Sar</taxon>
        <taxon>Alveolata</taxon>
        <taxon>Ciliophora</taxon>
        <taxon>Intramacronucleata</taxon>
        <taxon>Oligohymenophorea</taxon>
        <taxon>Peniculida</taxon>
        <taxon>Parameciidae</taxon>
        <taxon>Paramecium</taxon>
    </lineage>
</organism>
<dbReference type="AlphaFoldDB" id="A0A8S1SHU1"/>
<dbReference type="EMBL" id="CAJJDP010000009">
    <property type="protein sequence ID" value="CAD8138809.1"/>
    <property type="molecule type" value="Genomic_DNA"/>
</dbReference>
<keyword evidence="3" id="KW-1185">Reference proteome</keyword>
<dbReference type="OrthoDB" id="305742at2759"/>
<protein>
    <submittedName>
        <fullName evidence="2">Uncharacterized protein</fullName>
    </submittedName>
</protein>
<feature type="coiled-coil region" evidence="1">
    <location>
        <begin position="199"/>
        <end position="226"/>
    </location>
</feature>